<gene>
    <name evidence="3" type="ORF">EKG83_44030</name>
</gene>
<feature type="compositionally biased region" description="Pro residues" evidence="1">
    <location>
        <begin position="202"/>
        <end position="211"/>
    </location>
</feature>
<organism evidence="3 4">
    <name type="scientific">Saccharothrix syringae</name>
    <name type="common">Nocardiopsis syringae</name>
    <dbReference type="NCBI Taxonomy" id="103733"/>
    <lineage>
        <taxon>Bacteria</taxon>
        <taxon>Bacillati</taxon>
        <taxon>Actinomycetota</taxon>
        <taxon>Actinomycetes</taxon>
        <taxon>Pseudonocardiales</taxon>
        <taxon>Pseudonocardiaceae</taxon>
        <taxon>Saccharothrix</taxon>
    </lineage>
</organism>
<name>A0A5Q0HBC2_SACSY</name>
<feature type="chain" id="PRO_5039458540" description="Secreted protein" evidence="2">
    <location>
        <begin position="21"/>
        <end position="243"/>
    </location>
</feature>
<dbReference type="KEGG" id="ssyi:EKG83_44030"/>
<evidence type="ECO:0000313" key="4">
    <source>
        <dbReference type="Proteomes" id="UP000325787"/>
    </source>
</evidence>
<reference evidence="4" key="1">
    <citation type="journal article" date="2021" name="Curr. Microbiol.">
        <title>Complete genome of nocamycin-producing strain Saccharothrix syringae NRRL B-16468 reveals the biosynthetic potential for secondary metabolites.</title>
        <authorList>
            <person name="Mo X."/>
            <person name="Yang S."/>
        </authorList>
    </citation>
    <scope>NUCLEOTIDE SEQUENCE [LARGE SCALE GENOMIC DNA]</scope>
    <source>
        <strain evidence="4">ATCC 51364 / DSM 43886 / JCM 6844 / KCTC 9398 / NBRC 14523 / NRRL B-16468 / INA 2240</strain>
    </source>
</reference>
<dbReference type="OrthoDB" id="3626138at2"/>
<dbReference type="EMBL" id="CP034550">
    <property type="protein sequence ID" value="QFZ23491.1"/>
    <property type="molecule type" value="Genomic_DNA"/>
</dbReference>
<proteinExistence type="predicted"/>
<dbReference type="AlphaFoldDB" id="A0A5Q0HBC2"/>
<sequence length="243" mass="23458">MSCRKTAAAVLCAFLVGVPAAPVASAAAKAPGGSATALSASGVLTVGPLASLGGAEGFRQTSVARVSLPEGPVPVLTAGALNAEVDAGRARAGVADLSARLGVVRLPVDLSARVISASCENGEGGVTLAGAKLGDTSLELNPGANTGVRVPGVASVTLNEQRRGADGSLTVVAVAIEVPGLQRIEIASATCAKAAAVTEPVPSAPQEPPAARPTSTTTPPAAAPAPGKAPRPVPVDGHLAVTG</sequence>
<keyword evidence="4" id="KW-1185">Reference proteome</keyword>
<dbReference type="Proteomes" id="UP000325787">
    <property type="component" value="Chromosome"/>
</dbReference>
<accession>A0A5Q0HBC2</accession>
<keyword evidence="2" id="KW-0732">Signal</keyword>
<evidence type="ECO:0000256" key="1">
    <source>
        <dbReference type="SAM" id="MobiDB-lite"/>
    </source>
</evidence>
<evidence type="ECO:0000256" key="2">
    <source>
        <dbReference type="SAM" id="SignalP"/>
    </source>
</evidence>
<feature type="signal peptide" evidence="2">
    <location>
        <begin position="1"/>
        <end position="20"/>
    </location>
</feature>
<feature type="compositionally biased region" description="Pro residues" evidence="1">
    <location>
        <begin position="221"/>
        <end position="233"/>
    </location>
</feature>
<protein>
    <recommendedName>
        <fullName evidence="5">Secreted protein</fullName>
    </recommendedName>
</protein>
<evidence type="ECO:0008006" key="5">
    <source>
        <dbReference type="Google" id="ProtNLM"/>
    </source>
</evidence>
<feature type="region of interest" description="Disordered" evidence="1">
    <location>
        <begin position="199"/>
        <end position="243"/>
    </location>
</feature>
<evidence type="ECO:0000313" key="3">
    <source>
        <dbReference type="EMBL" id="QFZ23491.1"/>
    </source>
</evidence>
<dbReference type="NCBIfam" id="NF040603">
    <property type="entry name" value="choice_anch_P"/>
    <property type="match status" value="1"/>
</dbReference>
<dbReference type="RefSeq" id="WP_153278803.1">
    <property type="nucleotide sequence ID" value="NZ_CP034550.1"/>
</dbReference>